<evidence type="ECO:0000256" key="6">
    <source>
        <dbReference type="ARBA" id="ARBA00023136"/>
    </source>
</evidence>
<keyword evidence="3" id="KW-1003">Cell membrane</keyword>
<dbReference type="Proteomes" id="UP000219072">
    <property type="component" value="Unassembled WGS sequence"/>
</dbReference>
<dbReference type="InterPro" id="IPR035906">
    <property type="entry name" value="MetI-like_sf"/>
</dbReference>
<reference evidence="10 11" key="1">
    <citation type="submission" date="2017-09" db="EMBL/GenBank/DDBJ databases">
        <authorList>
            <person name="Ehlers B."/>
            <person name="Leendertz F.H."/>
        </authorList>
    </citation>
    <scope>NUCLEOTIDE SEQUENCE [LARGE SCALE GENOMIC DNA]</scope>
    <source>
        <strain evidence="10 11">CGMCC 4.7095</strain>
    </source>
</reference>
<keyword evidence="2 7" id="KW-0813">Transport</keyword>
<feature type="transmembrane region" description="Helical" evidence="7">
    <location>
        <begin position="103"/>
        <end position="122"/>
    </location>
</feature>
<evidence type="ECO:0000256" key="3">
    <source>
        <dbReference type="ARBA" id="ARBA00022475"/>
    </source>
</evidence>
<evidence type="ECO:0000313" key="11">
    <source>
        <dbReference type="Proteomes" id="UP000219072"/>
    </source>
</evidence>
<evidence type="ECO:0000256" key="2">
    <source>
        <dbReference type="ARBA" id="ARBA00022448"/>
    </source>
</evidence>
<evidence type="ECO:0000256" key="4">
    <source>
        <dbReference type="ARBA" id="ARBA00022692"/>
    </source>
</evidence>
<dbReference type="PANTHER" id="PTHR43005">
    <property type="entry name" value="BLR7065 PROTEIN"/>
    <property type="match status" value="1"/>
</dbReference>
<evidence type="ECO:0000256" key="7">
    <source>
        <dbReference type="RuleBase" id="RU363032"/>
    </source>
</evidence>
<proteinExistence type="inferred from homology"/>
<dbReference type="InterPro" id="IPR000515">
    <property type="entry name" value="MetI-like"/>
</dbReference>
<evidence type="ECO:0000259" key="9">
    <source>
        <dbReference type="PROSITE" id="PS50928"/>
    </source>
</evidence>
<feature type="domain" description="ABC transmembrane type-1" evidence="9">
    <location>
        <begin position="97"/>
        <end position="310"/>
    </location>
</feature>
<dbReference type="SUPFAM" id="SSF161098">
    <property type="entry name" value="MetI-like"/>
    <property type="match status" value="1"/>
</dbReference>
<organism evidence="10 11">
    <name type="scientific">Streptomyces zhaozhouensis</name>
    <dbReference type="NCBI Taxonomy" id="1300267"/>
    <lineage>
        <taxon>Bacteria</taxon>
        <taxon>Bacillati</taxon>
        <taxon>Actinomycetota</taxon>
        <taxon>Actinomycetes</taxon>
        <taxon>Kitasatosporales</taxon>
        <taxon>Streptomycetaceae</taxon>
        <taxon>Streptomyces</taxon>
    </lineage>
</organism>
<protein>
    <submittedName>
        <fullName evidence="10">Carbohydrate ABC transporter membrane protein 1, CUT1 family</fullName>
    </submittedName>
</protein>
<feature type="transmembrane region" description="Helical" evidence="7">
    <location>
        <begin position="134"/>
        <end position="154"/>
    </location>
</feature>
<comment type="similarity">
    <text evidence="7">Belongs to the binding-protein-dependent transport system permease family.</text>
</comment>
<keyword evidence="11" id="KW-1185">Reference proteome</keyword>
<dbReference type="CDD" id="cd06261">
    <property type="entry name" value="TM_PBP2"/>
    <property type="match status" value="1"/>
</dbReference>
<dbReference type="GO" id="GO:0005886">
    <property type="term" value="C:plasma membrane"/>
    <property type="evidence" value="ECO:0007669"/>
    <property type="project" value="UniProtKB-SubCell"/>
</dbReference>
<dbReference type="Pfam" id="PF00528">
    <property type="entry name" value="BPD_transp_1"/>
    <property type="match status" value="1"/>
</dbReference>
<evidence type="ECO:0000256" key="8">
    <source>
        <dbReference type="SAM" id="MobiDB-lite"/>
    </source>
</evidence>
<sequence length="321" mass="35457">MGRGPPVENGEAVMAEAATERTRPRRRRRGRTPRSLPYVLLAPAGLLMLGFIAYPMFSVLYYSLQDYNVTKPWRNGFAGLENFREIFTDDPFFWETLAFSAKWVFVEVSLQLVFGLALALIINQTFIGRAAARALVFSPWAVSGVLTSTIWILLYNPSTGLSRYLADAGIGEYGTSVLADTGTVFWGAVIAELWRGVPFFAILILADLQSVSKDLYEAASVDGASRVRQFFHITLPHLRDAIVLSTLLRAVWEFNNVDLLYTLTNGGPAGQTTTLPLYVAQTGIHGNEFGYAAALTTVAFVILLFCSILYLRLSKFGGDDK</sequence>
<keyword evidence="4 7" id="KW-0812">Transmembrane</keyword>
<dbReference type="PANTHER" id="PTHR43005:SF2">
    <property type="entry name" value="INTEGRAL MEMBRANE SUGAR TRANSPORT PROTEIN"/>
    <property type="match status" value="1"/>
</dbReference>
<accession>A0A286DIE3</accession>
<keyword evidence="5 7" id="KW-1133">Transmembrane helix</keyword>
<gene>
    <name evidence="10" type="ORF">SAMN06297387_101102</name>
</gene>
<dbReference type="GO" id="GO:0055085">
    <property type="term" value="P:transmembrane transport"/>
    <property type="evidence" value="ECO:0007669"/>
    <property type="project" value="InterPro"/>
</dbReference>
<dbReference type="EMBL" id="OCNE01000001">
    <property type="protein sequence ID" value="SOD58343.1"/>
    <property type="molecule type" value="Genomic_DNA"/>
</dbReference>
<dbReference type="AlphaFoldDB" id="A0A286DIE3"/>
<dbReference type="Gene3D" id="1.10.3720.10">
    <property type="entry name" value="MetI-like"/>
    <property type="match status" value="1"/>
</dbReference>
<feature type="transmembrane region" description="Helical" evidence="7">
    <location>
        <begin position="35"/>
        <end position="57"/>
    </location>
</feature>
<feature type="region of interest" description="Disordered" evidence="8">
    <location>
        <begin position="1"/>
        <end position="30"/>
    </location>
</feature>
<dbReference type="PROSITE" id="PS50928">
    <property type="entry name" value="ABC_TM1"/>
    <property type="match status" value="1"/>
</dbReference>
<evidence type="ECO:0000313" key="10">
    <source>
        <dbReference type="EMBL" id="SOD58343.1"/>
    </source>
</evidence>
<feature type="transmembrane region" description="Helical" evidence="7">
    <location>
        <begin position="289"/>
        <end position="311"/>
    </location>
</feature>
<name>A0A286DIE3_9ACTN</name>
<comment type="subcellular location">
    <subcellularLocation>
        <location evidence="1 7">Cell membrane</location>
        <topology evidence="1 7">Multi-pass membrane protein</topology>
    </subcellularLocation>
</comment>
<evidence type="ECO:0000256" key="5">
    <source>
        <dbReference type="ARBA" id="ARBA00022989"/>
    </source>
</evidence>
<evidence type="ECO:0000256" key="1">
    <source>
        <dbReference type="ARBA" id="ARBA00004651"/>
    </source>
</evidence>
<feature type="transmembrane region" description="Helical" evidence="7">
    <location>
        <begin position="184"/>
        <end position="206"/>
    </location>
</feature>
<keyword evidence="6 7" id="KW-0472">Membrane</keyword>